<evidence type="ECO:0000313" key="2">
    <source>
        <dbReference type="EMBL" id="MBS6941643.1"/>
    </source>
</evidence>
<accession>A0A943YZ35</accession>
<feature type="compositionally biased region" description="Low complexity" evidence="1">
    <location>
        <begin position="1"/>
        <end position="16"/>
    </location>
</feature>
<sequence length="88" mass="9403">MESENAPKAADSPPASKTRHIPADDAPRAFAGKPTRRKDPNLERAPHPHPQADGARRAAAAIVLRHHPAAFGAMLLERASPPPLPNLQ</sequence>
<dbReference type="EMBL" id="JAGZSV010000251">
    <property type="protein sequence ID" value="MBS6941643.1"/>
    <property type="molecule type" value="Genomic_DNA"/>
</dbReference>
<evidence type="ECO:0000256" key="1">
    <source>
        <dbReference type="SAM" id="MobiDB-lite"/>
    </source>
</evidence>
<reference evidence="2" key="1">
    <citation type="submission" date="2021-02" db="EMBL/GenBank/DDBJ databases">
        <title>Infant gut strain persistence is associated with maternal origin, phylogeny, and functional potential including surface adhesion and iron acquisition.</title>
        <authorList>
            <person name="Lou Y.C."/>
        </authorList>
    </citation>
    <scope>NUCLEOTIDE SEQUENCE</scope>
    <source>
        <strain evidence="2">L2_039_000G1_dasL2_039_000G1_concoct_11</strain>
    </source>
</reference>
<name>A0A943YZ35_9ACTN</name>
<evidence type="ECO:0000313" key="3">
    <source>
        <dbReference type="Proteomes" id="UP000727506"/>
    </source>
</evidence>
<feature type="compositionally biased region" description="Basic and acidic residues" evidence="1">
    <location>
        <begin position="37"/>
        <end position="46"/>
    </location>
</feature>
<protein>
    <submittedName>
        <fullName evidence="2">Uncharacterized protein</fullName>
    </submittedName>
</protein>
<comment type="caution">
    <text evidence="2">The sequence shown here is derived from an EMBL/GenBank/DDBJ whole genome shotgun (WGS) entry which is preliminary data.</text>
</comment>
<feature type="region of interest" description="Disordered" evidence="1">
    <location>
        <begin position="1"/>
        <end position="57"/>
    </location>
</feature>
<dbReference type="Proteomes" id="UP000727506">
    <property type="component" value="Unassembled WGS sequence"/>
</dbReference>
<organism evidence="2 3">
    <name type="scientific">Slackia piriformis</name>
    <dbReference type="NCBI Taxonomy" id="626934"/>
    <lineage>
        <taxon>Bacteria</taxon>
        <taxon>Bacillati</taxon>
        <taxon>Actinomycetota</taxon>
        <taxon>Coriobacteriia</taxon>
        <taxon>Eggerthellales</taxon>
        <taxon>Eggerthellaceae</taxon>
        <taxon>Slackia</taxon>
    </lineage>
</organism>
<gene>
    <name evidence="2" type="ORF">KH142_09320</name>
</gene>
<dbReference type="AlphaFoldDB" id="A0A943YZ35"/>
<proteinExistence type="predicted"/>